<keyword evidence="4" id="KW-0479">Metal-binding</keyword>
<evidence type="ECO:0000256" key="5">
    <source>
        <dbReference type="ARBA" id="ARBA00022786"/>
    </source>
</evidence>
<evidence type="ECO:0000256" key="9">
    <source>
        <dbReference type="SAM" id="MobiDB-lite"/>
    </source>
</evidence>
<dbReference type="GO" id="GO:0070536">
    <property type="term" value="P:protein K63-linked deubiquitination"/>
    <property type="evidence" value="ECO:0007669"/>
    <property type="project" value="InterPro"/>
</dbReference>
<evidence type="ECO:0000313" key="11">
    <source>
        <dbReference type="EMBL" id="PJF18880.1"/>
    </source>
</evidence>
<keyword evidence="12" id="KW-1185">Reference proteome</keyword>
<evidence type="ECO:0000256" key="2">
    <source>
        <dbReference type="ARBA" id="ARBA00010981"/>
    </source>
</evidence>
<dbReference type="FunFam" id="3.40.140.10:FF:000033">
    <property type="entry name" value="AMSH-like protease sst2"/>
    <property type="match status" value="1"/>
</dbReference>
<keyword evidence="8" id="KW-0482">Metalloprotease</keyword>
<dbReference type="OrthoDB" id="3640at2759"/>
<dbReference type="PROSITE" id="PS50249">
    <property type="entry name" value="MPN"/>
    <property type="match status" value="1"/>
</dbReference>
<dbReference type="Pfam" id="PF01398">
    <property type="entry name" value="JAB"/>
    <property type="match status" value="1"/>
</dbReference>
<comment type="similarity">
    <text evidence="2">Belongs to the peptidase M67C family.</text>
</comment>
<keyword evidence="3" id="KW-0645">Protease</keyword>
<comment type="cofactor">
    <cofactor evidence="1">
        <name>Zn(2+)</name>
        <dbReference type="ChEBI" id="CHEBI:29105"/>
    </cofactor>
</comment>
<dbReference type="PANTHER" id="PTHR12947">
    <property type="entry name" value="AMSH-LIKE PROTEASE"/>
    <property type="match status" value="1"/>
</dbReference>
<reference evidence="11 12" key="1">
    <citation type="submission" date="2016-10" db="EMBL/GenBank/DDBJ databases">
        <title>The genome of Paramicrosporidium saccamoebae is the missing link in understanding Cryptomycota and Microsporidia evolution.</title>
        <authorList>
            <person name="Quandt C.A."/>
            <person name="Beaudet D."/>
            <person name="Corsaro D."/>
            <person name="Michel R."/>
            <person name="Corradi N."/>
            <person name="James T."/>
        </authorList>
    </citation>
    <scope>NUCLEOTIDE SEQUENCE [LARGE SCALE GENOMIC DNA]</scope>
    <source>
        <strain evidence="11 12">KSL3</strain>
    </source>
</reference>
<evidence type="ECO:0000256" key="4">
    <source>
        <dbReference type="ARBA" id="ARBA00022723"/>
    </source>
</evidence>
<evidence type="ECO:0000256" key="7">
    <source>
        <dbReference type="ARBA" id="ARBA00022833"/>
    </source>
</evidence>
<dbReference type="GO" id="GO:0061578">
    <property type="term" value="F:K63-linked deubiquitinase activity"/>
    <property type="evidence" value="ECO:0007669"/>
    <property type="project" value="EnsemblFungi"/>
</dbReference>
<name>A0A2H9TMK0_9FUNG</name>
<sequence>MGASLRGNLLTALDALEKSKHLLLQRFRESEAERIRSEQRSREMTEARRRDEEAQKMAARAVQSQEEARKLRLSEMQKLDLAKSYAHKTDLLNKSSSSDIAIPAMRPAQYSPTTPEATPNFTSVPLPVLSPPPTIKPALRAQYYLENGMPLRKVNIPDIIVSRFMDLAAENTRKNLETCGVLAGKLSHDVFTITTLIMPKQTSTSDTVAMLNEEEMFDVQDQRDVLTLGWIHTHPTQQCFMSSVDLHTHFPYQLLIAEAIAIVVAPTQTPNFGIFRLTDPPGIGTISNCPQRGFHQHPSDRPIYREISTPEGHAKFSRIELEIVDLRNKT</sequence>
<feature type="domain" description="MPN" evidence="10">
    <location>
        <begin position="153"/>
        <end position="283"/>
    </location>
</feature>
<protein>
    <submittedName>
        <fullName evidence="11">Putative Ubiquitin thiolesterase</fullName>
    </submittedName>
</protein>
<evidence type="ECO:0000259" key="10">
    <source>
        <dbReference type="PROSITE" id="PS50249"/>
    </source>
</evidence>
<evidence type="ECO:0000256" key="8">
    <source>
        <dbReference type="ARBA" id="ARBA00023049"/>
    </source>
</evidence>
<dbReference type="GO" id="GO:0008270">
    <property type="term" value="F:zinc ion binding"/>
    <property type="evidence" value="ECO:0007669"/>
    <property type="project" value="EnsemblFungi"/>
</dbReference>
<feature type="region of interest" description="Disordered" evidence="9">
    <location>
        <begin position="30"/>
        <end position="52"/>
    </location>
</feature>
<dbReference type="Proteomes" id="UP000240830">
    <property type="component" value="Unassembled WGS sequence"/>
</dbReference>
<dbReference type="SUPFAM" id="SSF102712">
    <property type="entry name" value="JAB1/MPN domain"/>
    <property type="match status" value="1"/>
</dbReference>
<comment type="caution">
    <text evidence="11">The sequence shown here is derived from an EMBL/GenBank/DDBJ whole genome shotgun (WGS) entry which is preliminary data.</text>
</comment>
<evidence type="ECO:0000256" key="6">
    <source>
        <dbReference type="ARBA" id="ARBA00022801"/>
    </source>
</evidence>
<dbReference type="Gene3D" id="3.40.140.10">
    <property type="entry name" value="Cytidine Deaminase, domain 2"/>
    <property type="match status" value="1"/>
</dbReference>
<evidence type="ECO:0000256" key="3">
    <source>
        <dbReference type="ARBA" id="ARBA00022670"/>
    </source>
</evidence>
<keyword evidence="5" id="KW-0833">Ubl conjugation pathway</keyword>
<dbReference type="EMBL" id="MTSL01000097">
    <property type="protein sequence ID" value="PJF18880.1"/>
    <property type="molecule type" value="Genomic_DNA"/>
</dbReference>
<keyword evidence="7" id="KW-0862">Zinc</keyword>
<accession>A0A2H9TMK0</accession>
<proteinExistence type="inferred from homology"/>
<keyword evidence="6" id="KW-0378">Hydrolase</keyword>
<dbReference type="InterPro" id="IPR044098">
    <property type="entry name" value="STAMBP/STALP-like_MPN"/>
</dbReference>
<dbReference type="GO" id="GO:0120113">
    <property type="term" value="P:cytoplasm to vacuole targeting by the NVT pathway"/>
    <property type="evidence" value="ECO:0007669"/>
    <property type="project" value="EnsemblFungi"/>
</dbReference>
<gene>
    <name evidence="11" type="ORF">PSACC_01297</name>
</gene>
<dbReference type="GO" id="GO:0005768">
    <property type="term" value="C:endosome"/>
    <property type="evidence" value="ECO:0007669"/>
    <property type="project" value="TreeGrafter"/>
</dbReference>
<dbReference type="InterPro" id="IPR037518">
    <property type="entry name" value="MPN"/>
</dbReference>
<dbReference type="STRING" id="1246581.A0A2H9TMK0"/>
<evidence type="ECO:0000256" key="1">
    <source>
        <dbReference type="ARBA" id="ARBA00001947"/>
    </source>
</evidence>
<dbReference type="CDD" id="cd08066">
    <property type="entry name" value="MPN_AMSH_like"/>
    <property type="match status" value="1"/>
</dbReference>
<dbReference type="SMART" id="SM00232">
    <property type="entry name" value="JAB_MPN"/>
    <property type="match status" value="1"/>
</dbReference>
<dbReference type="InterPro" id="IPR000555">
    <property type="entry name" value="JAMM/MPN+_dom"/>
</dbReference>
<evidence type="ECO:0000313" key="12">
    <source>
        <dbReference type="Proteomes" id="UP000240830"/>
    </source>
</evidence>
<dbReference type="GO" id="GO:0016020">
    <property type="term" value="C:membrane"/>
    <property type="evidence" value="ECO:0007669"/>
    <property type="project" value="TreeGrafter"/>
</dbReference>
<dbReference type="GO" id="GO:0043328">
    <property type="term" value="P:protein transport to vacuole involved in ubiquitin-dependent protein catabolic process via the multivesicular body sorting pathway"/>
    <property type="evidence" value="ECO:0007669"/>
    <property type="project" value="EnsemblFungi"/>
</dbReference>
<organism evidence="11 12">
    <name type="scientific">Paramicrosporidium saccamoebae</name>
    <dbReference type="NCBI Taxonomy" id="1246581"/>
    <lineage>
        <taxon>Eukaryota</taxon>
        <taxon>Fungi</taxon>
        <taxon>Fungi incertae sedis</taxon>
        <taxon>Cryptomycota</taxon>
        <taxon>Cryptomycota incertae sedis</taxon>
        <taxon>Paramicrosporidium</taxon>
    </lineage>
</organism>
<dbReference type="PANTHER" id="PTHR12947:SF13">
    <property type="entry name" value="FI19924P1"/>
    <property type="match status" value="1"/>
</dbReference>
<dbReference type="AlphaFoldDB" id="A0A2H9TMK0"/>
<dbReference type="GO" id="GO:0043130">
    <property type="term" value="F:ubiquitin binding"/>
    <property type="evidence" value="ECO:0007669"/>
    <property type="project" value="EnsemblFungi"/>
</dbReference>
<dbReference type="GO" id="GO:0070530">
    <property type="term" value="F:K63-linked polyubiquitin modification-dependent protein binding"/>
    <property type="evidence" value="ECO:0007669"/>
    <property type="project" value="EnsemblFungi"/>
</dbReference>
<dbReference type="GO" id="GO:0140492">
    <property type="term" value="F:metal-dependent deubiquitinase activity"/>
    <property type="evidence" value="ECO:0007669"/>
    <property type="project" value="EnsemblFungi"/>
</dbReference>